<dbReference type="PANTHER" id="PTHR42908:SF3">
    <property type="entry name" value="ELONGATION FACTOR-LIKE GTPASE 1"/>
    <property type="match status" value="1"/>
</dbReference>
<sequence length="1126" mass="124862">MSSILPAPSHTRLITIVAHVDHGKTSLADSLCEHNGIISERIAGTVRYLDSMEEEQRRGITIRSSAIGLKHTYKSVKKAKGPAASKNDNGDKQMVVHLIDSPGHVDFSMEVSSALQICDGAILLVDVVEGMCARTQSILREAYSQRLVPVLVLNKIDRLCTDLGLTVNESYARIQRVIENVNAAASNMIFSDRAQALENESSSERNSKMSDLTNDEMEMIWDFNPVKGNVIFTTALFGWGFSVPSLARSLFRSKVIPNIKPPLLRQYLFGDFKYRNSDGKVLKWKQNDESNTMFSEYGLKPLWDIMTGVSMAQTSLGLESVLFGGNTNHANKDSENKKKQDVKIKATTPGMVDCVMDALQVGSTTSVDAPSSLQVPKDIDEMQQILNKSNASSEETILRALLRRHRPLSDAVLDAVCEVCPSPEDASKKFRSGVINLLPCSDESIGDEKVKKEFHQVKDAVQQCRSSPDTSAITVAHCCKFISTDRAHISDPELFSYLDNEEAHSTESKGKAGIILGVARVLCGTLSSKDVEYHCFGPKHTSFLGDVPKRTIRLYLLMGSSFIRVNKVPAGHICAIYGLEDLQLKTLTLSNFRNCMPLNFFNRGIRPLVKVNVEAMSNDDTAALEKGLAKLSLADAAVEVTATAKGERILACLGEIHLEQSIIDLKKNYVGEDVELRISKPIVDFRETTTWFENEVDDFHSFYKLQAKNLRQTFIPPYCEEDGLSNAKNGRSRIVVSGRGMAVHVRVLPLSSLVHSCLKNNAYDEKCEDDLKLLAKGLNMSKYESSGEIFEKLQALMVSIDTNGNAIMESEPMQNGVCVKGVVRRPKEPKEVYVEQNIIDAGDEEKKSEEAMEEATPKKSDIAKEDYEELKIRISKSHVECESSLKDSKAYKIWKTEFKGSLIGGWQAACASGPICEEPLRNTLVILEGVELALWERRKKTDTEEDFGLANPITGGMVVASLCSAIRTAFLTRPIRIMEGHLKLTLHTSLNGLGPLYEVLTKRRGKVLDDTMVEGTDLIAIEAVIPQSESFGLTSELMKKSSGEVTAPELVFSHWEMLDEDPFWIPTSLEEREDYGEINTLGDISTGLANNALKFIRLVRKRKGLLDDSQKIVVAAEKQRTLARKK</sequence>
<evidence type="ECO:0000256" key="3">
    <source>
        <dbReference type="ARBA" id="ARBA00022917"/>
    </source>
</evidence>
<name>A0AAD3H1T3_9STRA</name>
<evidence type="ECO:0000256" key="4">
    <source>
        <dbReference type="ARBA" id="ARBA00023134"/>
    </source>
</evidence>
<dbReference type="InterPro" id="IPR020568">
    <property type="entry name" value="Ribosomal_Su5_D2-typ_SF"/>
</dbReference>
<dbReference type="GO" id="GO:0009507">
    <property type="term" value="C:chloroplast"/>
    <property type="evidence" value="ECO:0007669"/>
    <property type="project" value="UniProtKB-SubCell"/>
</dbReference>
<dbReference type="SUPFAM" id="SSF54211">
    <property type="entry name" value="Ribosomal protein S5 domain 2-like"/>
    <property type="match status" value="1"/>
</dbReference>
<dbReference type="GO" id="GO:0043022">
    <property type="term" value="F:ribosome binding"/>
    <property type="evidence" value="ECO:0007669"/>
    <property type="project" value="TreeGrafter"/>
</dbReference>
<dbReference type="SUPFAM" id="SSF54980">
    <property type="entry name" value="EF-G C-terminal domain-like"/>
    <property type="match status" value="2"/>
</dbReference>
<dbReference type="Gene3D" id="3.30.230.10">
    <property type="match status" value="1"/>
</dbReference>
<comment type="caution">
    <text evidence="6">The sequence shown here is derived from an EMBL/GenBank/DDBJ whole genome shotgun (WGS) entry which is preliminary data.</text>
</comment>
<evidence type="ECO:0000256" key="1">
    <source>
        <dbReference type="ARBA" id="ARBA00004229"/>
    </source>
</evidence>
<keyword evidence="7" id="KW-1185">Reference proteome</keyword>
<dbReference type="InterPro" id="IPR014721">
    <property type="entry name" value="Ribsml_uS5_D2-typ_fold_subgr"/>
</dbReference>
<comment type="subcellular location">
    <subcellularLocation>
        <location evidence="1">Plastid</location>
        <location evidence="1">Chloroplast</location>
    </subcellularLocation>
</comment>
<dbReference type="InterPro" id="IPR027417">
    <property type="entry name" value="P-loop_NTPase"/>
</dbReference>
<dbReference type="InterPro" id="IPR031157">
    <property type="entry name" value="G_TR_CS"/>
</dbReference>
<dbReference type="GO" id="GO:0005829">
    <property type="term" value="C:cytosol"/>
    <property type="evidence" value="ECO:0007669"/>
    <property type="project" value="TreeGrafter"/>
</dbReference>
<keyword evidence="2" id="KW-0547">Nucleotide-binding</keyword>
<dbReference type="SUPFAM" id="SSF52540">
    <property type="entry name" value="P-loop containing nucleoside triphosphate hydrolases"/>
    <property type="match status" value="1"/>
</dbReference>
<dbReference type="FunFam" id="3.30.70.870:FF:000002">
    <property type="entry name" value="Translation elongation factor 2"/>
    <property type="match status" value="1"/>
</dbReference>
<evidence type="ECO:0000313" key="6">
    <source>
        <dbReference type="EMBL" id="GFH46759.1"/>
    </source>
</evidence>
<dbReference type="SMART" id="SM00838">
    <property type="entry name" value="EFG_C"/>
    <property type="match status" value="1"/>
</dbReference>
<dbReference type="InterPro" id="IPR035647">
    <property type="entry name" value="EFG_III/V"/>
</dbReference>
<protein>
    <recommendedName>
        <fullName evidence="5">Tr-type G domain-containing protein</fullName>
    </recommendedName>
</protein>
<dbReference type="GO" id="GO:1990904">
    <property type="term" value="C:ribonucleoprotein complex"/>
    <property type="evidence" value="ECO:0007669"/>
    <property type="project" value="TreeGrafter"/>
</dbReference>
<dbReference type="Gene3D" id="3.30.70.240">
    <property type="match status" value="1"/>
</dbReference>
<keyword evidence="3" id="KW-0648">Protein biosynthesis</keyword>
<dbReference type="EMBL" id="BLLK01000022">
    <property type="protein sequence ID" value="GFH46759.1"/>
    <property type="molecule type" value="Genomic_DNA"/>
</dbReference>
<dbReference type="NCBIfam" id="TIGR00231">
    <property type="entry name" value="small_GTP"/>
    <property type="match status" value="1"/>
</dbReference>
<proteinExistence type="predicted"/>
<dbReference type="PROSITE" id="PS00301">
    <property type="entry name" value="G_TR_1"/>
    <property type="match status" value="1"/>
</dbReference>
<dbReference type="GO" id="GO:0006412">
    <property type="term" value="P:translation"/>
    <property type="evidence" value="ECO:0007669"/>
    <property type="project" value="UniProtKB-KW"/>
</dbReference>
<dbReference type="InterPro" id="IPR009000">
    <property type="entry name" value="Transl_B-barrel_sf"/>
</dbReference>
<dbReference type="InterPro" id="IPR000640">
    <property type="entry name" value="EFG_V-like"/>
</dbReference>
<dbReference type="PRINTS" id="PR00315">
    <property type="entry name" value="ELONGATNFCT"/>
</dbReference>
<feature type="domain" description="Tr-type G" evidence="5">
    <location>
        <begin position="9"/>
        <end position="263"/>
    </location>
</feature>
<dbReference type="Pfam" id="PF00009">
    <property type="entry name" value="GTP_EFTU"/>
    <property type="match status" value="1"/>
</dbReference>
<dbReference type="InterPro" id="IPR000795">
    <property type="entry name" value="T_Tr_GTP-bd_dom"/>
</dbReference>
<dbReference type="GO" id="GO:0003924">
    <property type="term" value="F:GTPase activity"/>
    <property type="evidence" value="ECO:0007669"/>
    <property type="project" value="InterPro"/>
</dbReference>
<keyword evidence="4" id="KW-0342">GTP-binding</keyword>
<reference evidence="6 7" key="1">
    <citation type="journal article" date="2021" name="Sci. Rep.">
        <title>The genome of the diatom Chaetoceros tenuissimus carries an ancient integrated fragment of an extant virus.</title>
        <authorList>
            <person name="Hongo Y."/>
            <person name="Kimura K."/>
            <person name="Takaki Y."/>
            <person name="Yoshida Y."/>
            <person name="Baba S."/>
            <person name="Kobayashi G."/>
            <person name="Nagasaki K."/>
            <person name="Hano T."/>
            <person name="Tomaru Y."/>
        </authorList>
    </citation>
    <scope>NUCLEOTIDE SEQUENCE [LARGE SCALE GENOMIC DNA]</scope>
    <source>
        <strain evidence="6 7">NIES-3715</strain>
    </source>
</reference>
<dbReference type="InterPro" id="IPR005225">
    <property type="entry name" value="Small_GTP-bd"/>
</dbReference>
<evidence type="ECO:0000256" key="2">
    <source>
        <dbReference type="ARBA" id="ARBA00022741"/>
    </source>
</evidence>
<dbReference type="GO" id="GO:0005525">
    <property type="term" value="F:GTP binding"/>
    <property type="evidence" value="ECO:0007669"/>
    <property type="project" value="UniProtKB-KW"/>
</dbReference>
<dbReference type="Gene3D" id="2.40.30.10">
    <property type="entry name" value="Translation factors"/>
    <property type="match status" value="1"/>
</dbReference>
<dbReference type="Gene3D" id="3.30.70.870">
    <property type="entry name" value="Elongation Factor G (Translational Gtpase), domain 3"/>
    <property type="match status" value="1"/>
</dbReference>
<dbReference type="PANTHER" id="PTHR42908">
    <property type="entry name" value="TRANSLATION ELONGATION FACTOR-RELATED"/>
    <property type="match status" value="1"/>
</dbReference>
<evidence type="ECO:0000259" key="5">
    <source>
        <dbReference type="PROSITE" id="PS51722"/>
    </source>
</evidence>
<dbReference type="AlphaFoldDB" id="A0AAD3H1T3"/>
<dbReference type="Pfam" id="PF00679">
    <property type="entry name" value="EFG_C"/>
    <property type="match status" value="1"/>
</dbReference>
<gene>
    <name evidence="6" type="ORF">CTEN210_03233</name>
</gene>
<organism evidence="6 7">
    <name type="scientific">Chaetoceros tenuissimus</name>
    <dbReference type="NCBI Taxonomy" id="426638"/>
    <lineage>
        <taxon>Eukaryota</taxon>
        <taxon>Sar</taxon>
        <taxon>Stramenopiles</taxon>
        <taxon>Ochrophyta</taxon>
        <taxon>Bacillariophyta</taxon>
        <taxon>Coscinodiscophyceae</taxon>
        <taxon>Chaetocerotophycidae</taxon>
        <taxon>Chaetocerotales</taxon>
        <taxon>Chaetocerotaceae</taxon>
        <taxon>Chaetoceros</taxon>
    </lineage>
</organism>
<dbReference type="PROSITE" id="PS51722">
    <property type="entry name" value="G_TR_2"/>
    <property type="match status" value="1"/>
</dbReference>
<evidence type="ECO:0000313" key="7">
    <source>
        <dbReference type="Proteomes" id="UP001054902"/>
    </source>
</evidence>
<dbReference type="GO" id="GO:0042256">
    <property type="term" value="P:cytosolic ribosome assembly"/>
    <property type="evidence" value="ECO:0007669"/>
    <property type="project" value="TreeGrafter"/>
</dbReference>
<dbReference type="SUPFAM" id="SSF50447">
    <property type="entry name" value="Translation proteins"/>
    <property type="match status" value="1"/>
</dbReference>
<dbReference type="Proteomes" id="UP001054902">
    <property type="component" value="Unassembled WGS sequence"/>
</dbReference>
<dbReference type="Gene3D" id="3.40.50.300">
    <property type="entry name" value="P-loop containing nucleotide triphosphate hydrolases"/>
    <property type="match status" value="1"/>
</dbReference>
<accession>A0AAD3H1T3</accession>